<dbReference type="InterPro" id="IPR036388">
    <property type="entry name" value="WH-like_DNA-bd_sf"/>
</dbReference>
<dbReference type="PROSITE" id="PS50949">
    <property type="entry name" value="HTH_GNTR"/>
    <property type="match status" value="1"/>
</dbReference>
<dbReference type="InterPro" id="IPR036390">
    <property type="entry name" value="WH_DNA-bd_sf"/>
</dbReference>
<dbReference type="SUPFAM" id="SSF48008">
    <property type="entry name" value="GntR ligand-binding domain-like"/>
    <property type="match status" value="1"/>
</dbReference>
<accession>A0ABS5F839</accession>
<dbReference type="Pfam" id="PF00392">
    <property type="entry name" value="GntR"/>
    <property type="match status" value="2"/>
</dbReference>
<feature type="domain" description="HTH gntR-type" evidence="4">
    <location>
        <begin position="16"/>
        <end position="83"/>
    </location>
</feature>
<keyword evidence="3" id="KW-0804">Transcription</keyword>
<proteinExistence type="predicted"/>
<evidence type="ECO:0000259" key="4">
    <source>
        <dbReference type="PROSITE" id="PS50949"/>
    </source>
</evidence>
<dbReference type="PANTHER" id="PTHR43537">
    <property type="entry name" value="TRANSCRIPTIONAL REGULATOR, GNTR FAMILY"/>
    <property type="match status" value="1"/>
</dbReference>
<reference evidence="6" key="1">
    <citation type="journal article" date="2021" name="Syst. Appl. Microbiol.">
        <title>Roseomonas hellenica sp. nov., isolated from roots of wild-growing Alkanna tinctoria.</title>
        <authorList>
            <person name="Rat A."/>
            <person name="Naranjo H.D."/>
            <person name="Lebbe L."/>
            <person name="Cnockaert M."/>
            <person name="Krigas N."/>
            <person name="Grigoriadou K."/>
            <person name="Maloupa E."/>
            <person name="Willems A."/>
        </authorList>
    </citation>
    <scope>NUCLEOTIDE SEQUENCE [LARGE SCALE GENOMIC DNA]</scope>
    <source>
        <strain evidence="6">LMG 31523</strain>
    </source>
</reference>
<dbReference type="InterPro" id="IPR011711">
    <property type="entry name" value="GntR_C"/>
</dbReference>
<dbReference type="Pfam" id="PF07729">
    <property type="entry name" value="FCD"/>
    <property type="match status" value="1"/>
</dbReference>
<keyword evidence="2" id="KW-0238">DNA-binding</keyword>
<dbReference type="SMART" id="SM00345">
    <property type="entry name" value="HTH_GNTR"/>
    <property type="match status" value="2"/>
</dbReference>
<dbReference type="InterPro" id="IPR008920">
    <property type="entry name" value="TF_FadR/GntR_C"/>
</dbReference>
<dbReference type="EMBL" id="JAAGBB010000067">
    <property type="protein sequence ID" value="MBR0668734.1"/>
    <property type="molecule type" value="Genomic_DNA"/>
</dbReference>
<protein>
    <submittedName>
        <fullName evidence="5">GntR family transcriptional regulator</fullName>
    </submittedName>
</protein>
<dbReference type="SMART" id="SM00895">
    <property type="entry name" value="FCD"/>
    <property type="match status" value="1"/>
</dbReference>
<dbReference type="SUPFAM" id="SSF46785">
    <property type="entry name" value="Winged helix' DNA-binding domain"/>
    <property type="match status" value="2"/>
</dbReference>
<evidence type="ECO:0000256" key="2">
    <source>
        <dbReference type="ARBA" id="ARBA00023125"/>
    </source>
</evidence>
<dbReference type="PANTHER" id="PTHR43537:SF5">
    <property type="entry name" value="UXU OPERON TRANSCRIPTIONAL REGULATOR"/>
    <property type="match status" value="1"/>
</dbReference>
<dbReference type="Proteomes" id="UP001196870">
    <property type="component" value="Unassembled WGS sequence"/>
</dbReference>
<sequence length="306" mass="34325">MGPDEARGGEEGRGRDALPDRLATEILQHARHAGLGPGAHLREQALAEAFRVSRTPIRQALEMLAAQDLVERHRHRGFFLKALPAEPAGPAPGAAAAEVGEDPLYARIAEDHLDERLPARVTESELARRYGVTRSRLQRPLARLAREGLLERLPGQGWEFLPVLRSPEAYEQGYRFRALIEPAALMEAGYALAPETAAHLRARLRAVLDGGWKTWPRTEVQRAGAEFHEAIVAASGNPFLLESIRRVNRMRLLLERRISGATDRERLIRTNEDHLRILDMIEAGDREGASHVLRAHLWQELRVKRC</sequence>
<comment type="caution">
    <text evidence="5">The sequence shown here is derived from an EMBL/GenBank/DDBJ whole genome shotgun (WGS) entry which is preliminary data.</text>
</comment>
<dbReference type="Gene3D" id="1.10.10.10">
    <property type="entry name" value="Winged helix-like DNA-binding domain superfamily/Winged helix DNA-binding domain"/>
    <property type="match status" value="2"/>
</dbReference>
<gene>
    <name evidence="5" type="ORF">GXW71_30575</name>
</gene>
<keyword evidence="6" id="KW-1185">Reference proteome</keyword>
<keyword evidence="1" id="KW-0805">Transcription regulation</keyword>
<dbReference type="RefSeq" id="WP_211856671.1">
    <property type="nucleotide sequence ID" value="NZ_JAAGBB010000067.1"/>
</dbReference>
<evidence type="ECO:0000256" key="3">
    <source>
        <dbReference type="ARBA" id="ARBA00023163"/>
    </source>
</evidence>
<evidence type="ECO:0000313" key="5">
    <source>
        <dbReference type="EMBL" id="MBR0668734.1"/>
    </source>
</evidence>
<name>A0ABS5F839_9PROT</name>
<evidence type="ECO:0000256" key="1">
    <source>
        <dbReference type="ARBA" id="ARBA00023015"/>
    </source>
</evidence>
<dbReference type="InterPro" id="IPR000524">
    <property type="entry name" value="Tscrpt_reg_HTH_GntR"/>
</dbReference>
<organism evidence="5 6">
    <name type="scientific">Plastoroseomonas hellenica</name>
    <dbReference type="NCBI Taxonomy" id="2687306"/>
    <lineage>
        <taxon>Bacteria</taxon>
        <taxon>Pseudomonadati</taxon>
        <taxon>Pseudomonadota</taxon>
        <taxon>Alphaproteobacteria</taxon>
        <taxon>Acetobacterales</taxon>
        <taxon>Acetobacteraceae</taxon>
        <taxon>Plastoroseomonas</taxon>
    </lineage>
</organism>
<evidence type="ECO:0000313" key="6">
    <source>
        <dbReference type="Proteomes" id="UP001196870"/>
    </source>
</evidence>
<dbReference type="Gene3D" id="1.20.120.530">
    <property type="entry name" value="GntR ligand-binding domain-like"/>
    <property type="match status" value="1"/>
</dbReference>